<gene>
    <name evidence="1" type="ORF">AWJ07_00190</name>
</gene>
<dbReference type="AlphaFoldDB" id="A0A119D0K1"/>
<accession>A0A119D0K1</accession>
<name>A0A119D0K1_SHEFR</name>
<dbReference type="Proteomes" id="UP000055702">
    <property type="component" value="Unassembled WGS sequence"/>
</dbReference>
<protein>
    <recommendedName>
        <fullName evidence="3">EVE domain-containing protein</fullName>
    </recommendedName>
</protein>
<dbReference type="EMBL" id="LRDC01000001">
    <property type="protein sequence ID" value="KVX03035.1"/>
    <property type="molecule type" value="Genomic_DNA"/>
</dbReference>
<evidence type="ECO:0000313" key="1">
    <source>
        <dbReference type="EMBL" id="KVX03035.1"/>
    </source>
</evidence>
<dbReference type="RefSeq" id="WP_059743431.1">
    <property type="nucleotide sequence ID" value="NZ_LRDC01000001.1"/>
</dbReference>
<evidence type="ECO:0008006" key="3">
    <source>
        <dbReference type="Google" id="ProtNLM"/>
    </source>
</evidence>
<reference evidence="1 2" key="1">
    <citation type="submission" date="2016-01" db="EMBL/GenBank/DDBJ databases">
        <title>Draft genome of the antarctic isolate Shewanella frigidimarina Ag06-30.</title>
        <authorList>
            <person name="Parmeciano Di Noto G."/>
            <person name="Vazquez S."/>
            <person name="Mac Cormack W."/>
            <person name="Iriarte A."/>
            <person name="Quiroga C."/>
        </authorList>
    </citation>
    <scope>NUCLEOTIDE SEQUENCE [LARGE SCALE GENOMIC DNA]</scope>
    <source>
        <strain evidence="1 2">Ag06-30</strain>
    </source>
</reference>
<evidence type="ECO:0000313" key="2">
    <source>
        <dbReference type="Proteomes" id="UP000055702"/>
    </source>
</evidence>
<comment type="caution">
    <text evidence="1">The sequence shown here is derived from an EMBL/GenBank/DDBJ whole genome shotgun (WGS) entry which is preliminary data.</text>
</comment>
<proteinExistence type="predicted"/>
<sequence>MRTIFWRFAYDESQLHSILSENKLVYPNFNQWPLSKNTKDKVILDIKVGHYILLANFNLNTNTGAVRAVGKIISNNDTEFVVEWRKPVPFWNLSPNVQGGVQQWRNEGVFCFDAAPVKHYKLVPLTEKLFKTQ</sequence>
<organism evidence="1">
    <name type="scientific">Shewanella frigidimarina</name>
    <dbReference type="NCBI Taxonomy" id="56812"/>
    <lineage>
        <taxon>Bacteria</taxon>
        <taxon>Pseudomonadati</taxon>
        <taxon>Pseudomonadota</taxon>
        <taxon>Gammaproteobacteria</taxon>
        <taxon>Alteromonadales</taxon>
        <taxon>Shewanellaceae</taxon>
        <taxon>Shewanella</taxon>
    </lineage>
</organism>